<dbReference type="GO" id="GO:0032259">
    <property type="term" value="P:methylation"/>
    <property type="evidence" value="ECO:0007669"/>
    <property type="project" value="UniProtKB-KW"/>
</dbReference>
<dbReference type="InterPro" id="IPR050602">
    <property type="entry name" value="Malonyl-ACP_OMT"/>
</dbReference>
<evidence type="ECO:0000256" key="2">
    <source>
        <dbReference type="ARBA" id="ARBA00022679"/>
    </source>
</evidence>
<keyword evidence="1 4" id="KW-0489">Methyltransferase</keyword>
<organism evidence="4 5">
    <name type="scientific">Paracoccus nototheniae</name>
    <dbReference type="NCBI Taxonomy" id="2489002"/>
    <lineage>
        <taxon>Bacteria</taxon>
        <taxon>Pseudomonadati</taxon>
        <taxon>Pseudomonadota</taxon>
        <taxon>Alphaproteobacteria</taxon>
        <taxon>Rhodobacterales</taxon>
        <taxon>Paracoccaceae</taxon>
        <taxon>Paracoccus</taxon>
    </lineage>
</organism>
<accession>A0ABW4DWI5</accession>
<sequence>MSHSTPPILSPGAPAARPALTDRPALDRQRARAIRQGHVDLFHQIAADEIQDRLAEVKRTFTAPALVTGFPGPWAARFPDARVVADDAVLDLTPGAHDLVIHALSLHWADDPVGQIVQCRRALREDGLFVAVCFGNQTLSEPRAALAQAEAEITGGLSPRILPMGEIRDLGGLLSRAGLALPVADLLHQRASYRDLFHLARDLRAMGEGNAMAARLRHPTRRAVLDRASALLAHQSPDRDDPSRVAVSFDLVFLTGWAPSDSQPKPLRPGSAQTSLADALANLRK</sequence>
<dbReference type="Gene3D" id="3.40.50.150">
    <property type="entry name" value="Vaccinia Virus protein VP39"/>
    <property type="match status" value="1"/>
</dbReference>
<dbReference type="RefSeq" id="WP_379106219.1">
    <property type="nucleotide sequence ID" value="NZ_JBHTOQ010000004.1"/>
</dbReference>
<name>A0ABW4DWI5_9RHOB</name>
<keyword evidence="5" id="KW-1185">Reference proteome</keyword>
<evidence type="ECO:0000313" key="5">
    <source>
        <dbReference type="Proteomes" id="UP001597302"/>
    </source>
</evidence>
<comment type="caution">
    <text evidence="4">The sequence shown here is derived from an EMBL/GenBank/DDBJ whole genome shotgun (WGS) entry which is preliminary data.</text>
</comment>
<proteinExistence type="predicted"/>
<gene>
    <name evidence="4" type="ORF">ACFQ5P_05155</name>
</gene>
<dbReference type="SUPFAM" id="SSF53335">
    <property type="entry name" value="S-adenosyl-L-methionine-dependent methyltransferases"/>
    <property type="match status" value="1"/>
</dbReference>
<evidence type="ECO:0000313" key="4">
    <source>
        <dbReference type="EMBL" id="MFD1480675.1"/>
    </source>
</evidence>
<evidence type="ECO:0000256" key="3">
    <source>
        <dbReference type="SAM" id="MobiDB-lite"/>
    </source>
</evidence>
<dbReference type="PANTHER" id="PTHR13090:SF1">
    <property type="entry name" value="ARGININE-HYDROXYLASE NDUFAF5, MITOCHONDRIAL"/>
    <property type="match status" value="1"/>
</dbReference>
<dbReference type="InterPro" id="IPR029063">
    <property type="entry name" value="SAM-dependent_MTases_sf"/>
</dbReference>
<feature type="region of interest" description="Disordered" evidence="3">
    <location>
        <begin position="1"/>
        <end position="20"/>
    </location>
</feature>
<dbReference type="GO" id="GO:0008168">
    <property type="term" value="F:methyltransferase activity"/>
    <property type="evidence" value="ECO:0007669"/>
    <property type="project" value="UniProtKB-KW"/>
</dbReference>
<reference evidence="5" key="1">
    <citation type="journal article" date="2019" name="Int. J. Syst. Evol. Microbiol.">
        <title>The Global Catalogue of Microorganisms (GCM) 10K type strain sequencing project: providing services to taxonomists for standard genome sequencing and annotation.</title>
        <authorList>
            <consortium name="The Broad Institute Genomics Platform"/>
            <consortium name="The Broad Institute Genome Sequencing Center for Infectious Disease"/>
            <person name="Wu L."/>
            <person name="Ma J."/>
        </authorList>
    </citation>
    <scope>NUCLEOTIDE SEQUENCE [LARGE SCALE GENOMIC DNA]</scope>
    <source>
        <strain evidence="5">CCM 8875</strain>
    </source>
</reference>
<evidence type="ECO:0000256" key="1">
    <source>
        <dbReference type="ARBA" id="ARBA00022603"/>
    </source>
</evidence>
<dbReference type="PANTHER" id="PTHR13090">
    <property type="entry name" value="ARGININE-HYDROXYLASE NDUFAF5, MITOCHONDRIAL"/>
    <property type="match status" value="1"/>
</dbReference>
<dbReference type="Proteomes" id="UP001597302">
    <property type="component" value="Unassembled WGS sequence"/>
</dbReference>
<keyword evidence="2" id="KW-0808">Transferase</keyword>
<dbReference type="EMBL" id="JBHTOQ010000004">
    <property type="protein sequence ID" value="MFD1480675.1"/>
    <property type="molecule type" value="Genomic_DNA"/>
</dbReference>
<protein>
    <submittedName>
        <fullName evidence="4">SAM-dependent methyltransferase</fullName>
    </submittedName>
</protein>